<evidence type="ECO:0000313" key="2">
    <source>
        <dbReference type="EMBL" id="ELR16898.1"/>
    </source>
</evidence>
<evidence type="ECO:0000256" key="1">
    <source>
        <dbReference type="SAM" id="MobiDB-lite"/>
    </source>
</evidence>
<feature type="region of interest" description="Disordered" evidence="1">
    <location>
        <begin position="1"/>
        <end position="104"/>
    </location>
</feature>
<dbReference type="VEuPathDB" id="AmoebaDB:ACA1_042990"/>
<dbReference type="EMBL" id="KB007981">
    <property type="protein sequence ID" value="ELR16898.1"/>
    <property type="molecule type" value="Genomic_DNA"/>
</dbReference>
<reference evidence="2 3" key="1">
    <citation type="journal article" date="2013" name="Genome Biol.">
        <title>Genome of Acanthamoeba castellanii highlights extensive lateral gene transfer and early evolution of tyrosine kinase signaling.</title>
        <authorList>
            <person name="Clarke M."/>
            <person name="Lohan A.J."/>
            <person name="Liu B."/>
            <person name="Lagkouvardos I."/>
            <person name="Roy S."/>
            <person name="Zafar N."/>
            <person name="Bertelli C."/>
            <person name="Schilde C."/>
            <person name="Kianianmomeni A."/>
            <person name="Burglin T.R."/>
            <person name="Frech C."/>
            <person name="Turcotte B."/>
            <person name="Kopec K.O."/>
            <person name="Synnott J.M."/>
            <person name="Choo C."/>
            <person name="Paponov I."/>
            <person name="Finkler A."/>
            <person name="Soon Heng Tan C."/>
            <person name="Hutchins A.P."/>
            <person name="Weinmeier T."/>
            <person name="Rattei T."/>
            <person name="Chu J.S."/>
            <person name="Gimenez G."/>
            <person name="Irimia M."/>
            <person name="Rigden D.J."/>
            <person name="Fitzpatrick D.A."/>
            <person name="Lorenzo-Morales J."/>
            <person name="Bateman A."/>
            <person name="Chiu C.H."/>
            <person name="Tang P."/>
            <person name="Hegemann P."/>
            <person name="Fromm H."/>
            <person name="Raoult D."/>
            <person name="Greub G."/>
            <person name="Miranda-Saavedra D."/>
            <person name="Chen N."/>
            <person name="Nash P."/>
            <person name="Ginger M.L."/>
            <person name="Horn M."/>
            <person name="Schaap P."/>
            <person name="Caler L."/>
            <person name="Loftus B."/>
        </authorList>
    </citation>
    <scope>NUCLEOTIDE SEQUENCE [LARGE SCALE GENOMIC DNA]</scope>
    <source>
        <strain evidence="2 3">Neff</strain>
    </source>
</reference>
<dbReference type="Proteomes" id="UP000011083">
    <property type="component" value="Unassembled WGS sequence"/>
</dbReference>
<gene>
    <name evidence="2" type="ORF">ACA1_042990</name>
</gene>
<feature type="compositionally biased region" description="Basic and acidic residues" evidence="1">
    <location>
        <begin position="11"/>
        <end position="28"/>
    </location>
</feature>
<accession>L8GWD0</accession>
<evidence type="ECO:0000313" key="3">
    <source>
        <dbReference type="Proteomes" id="UP000011083"/>
    </source>
</evidence>
<organism evidence="2 3">
    <name type="scientific">Acanthamoeba castellanii (strain ATCC 30010 / Neff)</name>
    <dbReference type="NCBI Taxonomy" id="1257118"/>
    <lineage>
        <taxon>Eukaryota</taxon>
        <taxon>Amoebozoa</taxon>
        <taxon>Discosea</taxon>
        <taxon>Longamoebia</taxon>
        <taxon>Centramoebida</taxon>
        <taxon>Acanthamoebidae</taxon>
        <taxon>Acanthamoeba</taxon>
    </lineage>
</organism>
<feature type="compositionally biased region" description="Basic and acidic residues" evidence="1">
    <location>
        <begin position="35"/>
        <end position="56"/>
    </location>
</feature>
<feature type="compositionally biased region" description="Polar residues" evidence="1">
    <location>
        <begin position="1"/>
        <end position="10"/>
    </location>
</feature>
<proteinExistence type="predicted"/>
<keyword evidence="3" id="KW-1185">Reference proteome</keyword>
<name>L8GWD0_ACACF</name>
<dbReference type="RefSeq" id="XP_004338911.1">
    <property type="nucleotide sequence ID" value="XM_004338863.1"/>
</dbReference>
<protein>
    <submittedName>
        <fullName evidence="2">Uncharacterized protein</fullName>
    </submittedName>
</protein>
<sequence length="104" mass="11646">MGGATSSHSKYASDPRSETRESIQERIDKNKKKIEKLEKENEVLGRRLQKEAERSAAEAPWDGRTIRRHSAGGPEDSMPSGLTPRSALLQGQTQKQQQKSKRTS</sequence>
<dbReference type="GeneID" id="14917634"/>
<dbReference type="AlphaFoldDB" id="L8GWD0"/>
<dbReference type="KEGG" id="acan:ACA1_042990"/>